<dbReference type="GeneID" id="54473922"/>
<organism evidence="9 10">
    <name type="scientific">Neohortaea acidophila</name>
    <dbReference type="NCBI Taxonomy" id="245834"/>
    <lineage>
        <taxon>Eukaryota</taxon>
        <taxon>Fungi</taxon>
        <taxon>Dikarya</taxon>
        <taxon>Ascomycota</taxon>
        <taxon>Pezizomycotina</taxon>
        <taxon>Dothideomycetes</taxon>
        <taxon>Dothideomycetidae</taxon>
        <taxon>Mycosphaerellales</taxon>
        <taxon>Teratosphaeriaceae</taxon>
        <taxon>Neohortaea</taxon>
    </lineage>
</organism>
<evidence type="ECO:0000256" key="3">
    <source>
        <dbReference type="ARBA" id="ARBA00022816"/>
    </source>
</evidence>
<keyword evidence="6" id="KW-0906">Nuclear pore complex</keyword>
<feature type="compositionally biased region" description="Polar residues" evidence="8">
    <location>
        <begin position="786"/>
        <end position="795"/>
    </location>
</feature>
<evidence type="ECO:0000313" key="10">
    <source>
        <dbReference type="Proteomes" id="UP000799767"/>
    </source>
</evidence>
<name>A0A6A6PYQ8_9PEZI</name>
<dbReference type="InterPro" id="IPR036322">
    <property type="entry name" value="WD40_repeat_dom_sf"/>
</dbReference>
<feature type="region of interest" description="Disordered" evidence="8">
    <location>
        <begin position="770"/>
        <end position="796"/>
    </location>
</feature>
<dbReference type="GO" id="GO:0006606">
    <property type="term" value="P:protein import into nucleus"/>
    <property type="evidence" value="ECO:0007669"/>
    <property type="project" value="TreeGrafter"/>
</dbReference>
<dbReference type="GO" id="GO:0005643">
    <property type="term" value="C:nuclear pore"/>
    <property type="evidence" value="ECO:0007669"/>
    <property type="project" value="UniProtKB-SubCell"/>
</dbReference>
<dbReference type="EMBL" id="MU001633">
    <property type="protein sequence ID" value="KAF2485132.1"/>
    <property type="molecule type" value="Genomic_DNA"/>
</dbReference>
<accession>A0A6A6PYQ8</accession>
<keyword evidence="10" id="KW-1185">Reference proteome</keyword>
<feature type="region of interest" description="Disordered" evidence="8">
    <location>
        <begin position="699"/>
        <end position="727"/>
    </location>
</feature>
<dbReference type="RefSeq" id="XP_033591701.1">
    <property type="nucleotide sequence ID" value="XM_033732920.1"/>
</dbReference>
<feature type="region of interest" description="Disordered" evidence="8">
    <location>
        <begin position="23"/>
        <end position="44"/>
    </location>
</feature>
<evidence type="ECO:0000256" key="1">
    <source>
        <dbReference type="ARBA" id="ARBA00004567"/>
    </source>
</evidence>
<protein>
    <recommendedName>
        <fullName evidence="11">Nuclear pore complex protein An-Nup82</fullName>
    </recommendedName>
</protein>
<keyword evidence="3" id="KW-0509">mRNA transport</keyword>
<dbReference type="GO" id="GO:0006406">
    <property type="term" value="P:mRNA export from nucleus"/>
    <property type="evidence" value="ECO:0007669"/>
    <property type="project" value="TreeGrafter"/>
</dbReference>
<evidence type="ECO:0000256" key="5">
    <source>
        <dbReference type="ARBA" id="ARBA00023010"/>
    </source>
</evidence>
<dbReference type="AlphaFoldDB" id="A0A6A6PYQ8"/>
<feature type="region of interest" description="Disordered" evidence="8">
    <location>
        <begin position="818"/>
        <end position="845"/>
    </location>
</feature>
<evidence type="ECO:0008006" key="11">
    <source>
        <dbReference type="Google" id="ProtNLM"/>
    </source>
</evidence>
<dbReference type="Proteomes" id="UP000799767">
    <property type="component" value="Unassembled WGS sequence"/>
</dbReference>
<dbReference type="OrthoDB" id="341482at2759"/>
<feature type="compositionally biased region" description="Basic and acidic residues" evidence="8">
    <location>
        <begin position="711"/>
        <end position="727"/>
    </location>
</feature>
<dbReference type="GO" id="GO:0000056">
    <property type="term" value="P:ribosomal small subunit export from nucleus"/>
    <property type="evidence" value="ECO:0007669"/>
    <property type="project" value="InterPro"/>
</dbReference>
<dbReference type="SUPFAM" id="SSF50978">
    <property type="entry name" value="WD40 repeat-like"/>
    <property type="match status" value="1"/>
</dbReference>
<dbReference type="GO" id="GO:0017056">
    <property type="term" value="F:structural constituent of nuclear pore"/>
    <property type="evidence" value="ECO:0007669"/>
    <property type="project" value="InterPro"/>
</dbReference>
<keyword evidence="5" id="KW-0811">Translocation</keyword>
<proteinExistence type="predicted"/>
<dbReference type="GO" id="GO:0000055">
    <property type="term" value="P:ribosomal large subunit export from nucleus"/>
    <property type="evidence" value="ECO:0007669"/>
    <property type="project" value="InterPro"/>
</dbReference>
<reference evidence="9" key="1">
    <citation type="journal article" date="2020" name="Stud. Mycol.">
        <title>101 Dothideomycetes genomes: a test case for predicting lifestyles and emergence of pathogens.</title>
        <authorList>
            <person name="Haridas S."/>
            <person name="Albert R."/>
            <person name="Binder M."/>
            <person name="Bloem J."/>
            <person name="Labutti K."/>
            <person name="Salamov A."/>
            <person name="Andreopoulos B."/>
            <person name="Baker S."/>
            <person name="Barry K."/>
            <person name="Bills G."/>
            <person name="Bluhm B."/>
            <person name="Cannon C."/>
            <person name="Castanera R."/>
            <person name="Culley D."/>
            <person name="Daum C."/>
            <person name="Ezra D."/>
            <person name="Gonzalez J."/>
            <person name="Henrissat B."/>
            <person name="Kuo A."/>
            <person name="Liang C."/>
            <person name="Lipzen A."/>
            <person name="Lutzoni F."/>
            <person name="Magnuson J."/>
            <person name="Mondo S."/>
            <person name="Nolan M."/>
            <person name="Ohm R."/>
            <person name="Pangilinan J."/>
            <person name="Park H.-J."/>
            <person name="Ramirez L."/>
            <person name="Alfaro M."/>
            <person name="Sun H."/>
            <person name="Tritt A."/>
            <person name="Yoshinaga Y."/>
            <person name="Zwiers L.-H."/>
            <person name="Turgeon B."/>
            <person name="Goodwin S."/>
            <person name="Spatafora J."/>
            <person name="Crous P."/>
            <person name="Grigoriev I."/>
        </authorList>
    </citation>
    <scope>NUCLEOTIDE SEQUENCE</scope>
    <source>
        <strain evidence="9">CBS 113389</strain>
    </source>
</reference>
<evidence type="ECO:0000313" key="9">
    <source>
        <dbReference type="EMBL" id="KAF2485132.1"/>
    </source>
</evidence>
<gene>
    <name evidence="9" type="ORF">BDY17DRAFT_292988</name>
</gene>
<keyword evidence="2" id="KW-0813">Transport</keyword>
<dbReference type="PANTHER" id="PTHR13257:SF0">
    <property type="entry name" value="NUCLEAR PORE COMPLEX PROTEIN NUP88"/>
    <property type="match status" value="1"/>
</dbReference>
<keyword evidence="4" id="KW-0653">Protein transport</keyword>
<comment type="subcellular location">
    <subcellularLocation>
        <location evidence="1">Nucleus</location>
        <location evidence="1">Nuclear pore complex</location>
    </subcellularLocation>
</comment>
<evidence type="ECO:0000256" key="2">
    <source>
        <dbReference type="ARBA" id="ARBA00022448"/>
    </source>
</evidence>
<sequence>MPNILSRDPAFLSRPAPGFNLFQPDGSVKGQHSSAGKSDGASSRKLAHRGTEVFVAVGSEVRWSELGLLRDAGEEAERGHKGTFEPAEGSSAQKAYRVLKTNISRPITHLTVSPSGTYLAILTSHTCHVAILPATSLLRPHETSPLRLKTFQIGPTAHVLEQAPLVSALWHPLSPSGDCLVTITHDACVRLWELDGDNRSSFNEPSLAVDLKKLANATSTQADLSTSKYGTNKGFSPDDVEMQVAAACFGGRGGEDEHGWASMTLWVAMTEGDVYALCPLLPSTWRAPATMLPTLSTSVIEKAKAIRRDAEATEAERRNVDQQSKWLAEVDSQDPRLLPGADEFDTIEVYSRPKQLSAVPKLQGPFQISPEPDFGEITDIHVIAPKIDDEALYDEDNENLDDDDGLSVSIICLATTTNEVHVCLDVNGVEAEWLPSKRSRAITFDDTDDWKELLLFESVDLAQTEDEDDGWPIFTASPTSRYEFFVTHSTGVCSISLQPWITMLEDELANPSDSGAGFRLNIVLDSAHTAVEQIVEAPAVEDTDHKDINAAIAIEEPGFGCLLLTSTNDTPYATILDLNPQTADPYAPDTPVLPAGLLPSPPPRAPYRPAPEFTQPSALPKLLKTAHEKRLLGHTPINGPIRFSPAALQLLTEAHRVMSAETHRLGMAAADLFRRCERMRAELVEQVRKVAEIAQQVDAVTGEDGGEEGEQEHSGREKIDERMERSDRKTVELNRRVETLRKKMALLGGAQLSAKERAFVEEVDRLQASVLPSAERATHTDDDGNDATQQSTKSGGTALASRFAAVQSLQHRLVQQVEETTEGKGDEDASAGAVASTTQGPVAVGGGYRKQKLAQVMALLETETALVEGVMERLKRLQGGA</sequence>
<dbReference type="InterPro" id="IPR037700">
    <property type="entry name" value="NUP88/NUP82"/>
</dbReference>
<keyword evidence="7" id="KW-0539">Nucleus</keyword>
<dbReference type="PANTHER" id="PTHR13257">
    <property type="entry name" value="NUCLEOPORIN NUP84-RELATED"/>
    <property type="match status" value="1"/>
</dbReference>
<evidence type="ECO:0000256" key="4">
    <source>
        <dbReference type="ARBA" id="ARBA00022927"/>
    </source>
</evidence>
<evidence type="ECO:0000256" key="7">
    <source>
        <dbReference type="ARBA" id="ARBA00023242"/>
    </source>
</evidence>
<evidence type="ECO:0000256" key="8">
    <source>
        <dbReference type="SAM" id="MobiDB-lite"/>
    </source>
</evidence>
<evidence type="ECO:0000256" key="6">
    <source>
        <dbReference type="ARBA" id="ARBA00023132"/>
    </source>
</evidence>